<dbReference type="EMBL" id="SLWV01000002">
    <property type="protein sequence ID" value="TCO79487.1"/>
    <property type="molecule type" value="Genomic_DNA"/>
</dbReference>
<dbReference type="PROSITE" id="PS00840">
    <property type="entry name" value="SUMT_2"/>
    <property type="match status" value="1"/>
</dbReference>
<dbReference type="Gene3D" id="3.30.950.10">
    <property type="entry name" value="Methyltransferase, Cobalt-precorrin-4 Transmethylase, Domain 2"/>
    <property type="match status" value="1"/>
</dbReference>
<sequence>MAVGKVFLIGAGPGDYKLITLKGIECIQKADVVLYDRLASPRLLKFAKDDAECIYVGKAPNNHAYTQEEINGLLVKKALEGKIVARLKGGDPFVFGRGGEEAAQLKENGISFEIVPGITSAISVPAYAGIPVTHRNVSTSLHVITGNEDPTKDEKTVDYQALAKLEGTLIFLMGIKNIDKICKSLIKYGQSGDRPVAVIMKGTTTDQKKIKGTLSTIYEKVKENGFKNPSIIIVGEVVNLSEVLGWHENKSLFGKKILVTRTRQQASYLSKELENLGAEALEFPTIKIEKPDSYDEIDKAIGEIEKYKWIIFTSVNGVSAFFERFKKLNFDIRMLINAKIVAIGPATAKKLEDRGLMIEYIPEEFRAEGIIEGLKDKVKPGDAVLLPRADIAREVLIEELEKLGAFVDNIHVYRTVIPTTDREKLRDILENEHIDVITFTSSSTVKNFIEILGEENKYLLKEKKVAVIGPITEETAKELGLEVDIKADAFTIDGLVNAIKNEYNQ</sequence>
<reference evidence="9 10" key="1">
    <citation type="submission" date="2019-03" db="EMBL/GenBank/DDBJ databases">
        <title>Genomic Encyclopedia of Type Strains, Phase IV (KMG-IV): sequencing the most valuable type-strain genomes for metagenomic binning, comparative biology and taxonomic classification.</title>
        <authorList>
            <person name="Goeker M."/>
        </authorList>
    </citation>
    <scope>NUCLEOTIDE SEQUENCE [LARGE SCALE GENOMIC DNA]</scope>
    <source>
        <strain evidence="9 10">DSM 102940</strain>
    </source>
</reference>
<gene>
    <name evidence="9" type="ORF">EV214_102209</name>
</gene>
<dbReference type="GO" id="GO:0004852">
    <property type="term" value="F:uroporphyrinogen-III synthase activity"/>
    <property type="evidence" value="ECO:0007669"/>
    <property type="project" value="InterPro"/>
</dbReference>
<comment type="caution">
    <text evidence="9">The sequence shown here is derived from an EMBL/GenBank/DDBJ whole genome shotgun (WGS) entry which is preliminary data.</text>
</comment>
<evidence type="ECO:0000256" key="4">
    <source>
        <dbReference type="ARBA" id="ARBA00022691"/>
    </source>
</evidence>
<comment type="similarity">
    <text evidence="6">Belongs to the precorrin methyltransferase family.</text>
</comment>
<dbReference type="InterPro" id="IPR014776">
    <property type="entry name" value="4pyrrole_Mease_sub2"/>
</dbReference>
<evidence type="ECO:0000256" key="6">
    <source>
        <dbReference type="RuleBase" id="RU003960"/>
    </source>
</evidence>
<dbReference type="InterPro" id="IPR036108">
    <property type="entry name" value="4pyrrol_syn_uPrphyn_synt_sf"/>
</dbReference>
<keyword evidence="2 6" id="KW-0489">Methyltransferase</keyword>
<proteinExistence type="inferred from homology"/>
<dbReference type="NCBIfam" id="NF004790">
    <property type="entry name" value="PRK06136.1"/>
    <property type="match status" value="1"/>
</dbReference>
<feature type="domain" description="Tetrapyrrole biosynthesis uroporphyrinogen III synthase" evidence="8">
    <location>
        <begin position="269"/>
        <end position="496"/>
    </location>
</feature>
<dbReference type="NCBIfam" id="TIGR01469">
    <property type="entry name" value="cobA_cysG_Cterm"/>
    <property type="match status" value="1"/>
</dbReference>
<evidence type="ECO:0000259" key="8">
    <source>
        <dbReference type="Pfam" id="PF02602"/>
    </source>
</evidence>
<dbReference type="Proteomes" id="UP000294919">
    <property type="component" value="Unassembled WGS sequence"/>
</dbReference>
<keyword evidence="4" id="KW-0949">S-adenosyl-L-methionine</keyword>
<dbReference type="Pfam" id="PF00590">
    <property type="entry name" value="TP_methylase"/>
    <property type="match status" value="1"/>
</dbReference>
<dbReference type="OrthoDB" id="9815856at2"/>
<dbReference type="FunFam" id="3.40.1010.10:FF:000001">
    <property type="entry name" value="Siroheme synthase"/>
    <property type="match status" value="1"/>
</dbReference>
<dbReference type="GO" id="GO:0004851">
    <property type="term" value="F:uroporphyrin-III C-methyltransferase activity"/>
    <property type="evidence" value="ECO:0007669"/>
    <property type="project" value="UniProtKB-EC"/>
</dbReference>
<dbReference type="GO" id="GO:0032259">
    <property type="term" value="P:methylation"/>
    <property type="evidence" value="ECO:0007669"/>
    <property type="project" value="UniProtKB-KW"/>
</dbReference>
<dbReference type="RefSeq" id="WP_132242537.1">
    <property type="nucleotide sequence ID" value="NZ_SLWV01000002.1"/>
</dbReference>
<dbReference type="InterPro" id="IPR035996">
    <property type="entry name" value="4pyrrol_Methylase_sf"/>
</dbReference>
<dbReference type="Gene3D" id="3.40.50.10090">
    <property type="match status" value="2"/>
</dbReference>
<keyword evidence="5" id="KW-0627">Porphyrin biosynthesis</keyword>
<evidence type="ECO:0000256" key="5">
    <source>
        <dbReference type="ARBA" id="ARBA00023244"/>
    </source>
</evidence>
<dbReference type="AlphaFoldDB" id="A0A4R2L2P0"/>
<dbReference type="InterPro" id="IPR014777">
    <property type="entry name" value="4pyrrole_Mease_sub1"/>
</dbReference>
<dbReference type="Gene3D" id="3.40.1010.10">
    <property type="entry name" value="Cobalt-precorrin-4 Transmethylase, Domain 1"/>
    <property type="match status" value="1"/>
</dbReference>
<name>A0A4R2L2P0_9FIRM</name>
<feature type="domain" description="Tetrapyrrole methylase" evidence="7">
    <location>
        <begin position="5"/>
        <end position="217"/>
    </location>
</feature>
<dbReference type="InterPro" id="IPR003043">
    <property type="entry name" value="Uropor_MeTrfase_CS"/>
</dbReference>
<keyword evidence="10" id="KW-1185">Reference proteome</keyword>
<dbReference type="PROSITE" id="PS00839">
    <property type="entry name" value="SUMT_1"/>
    <property type="match status" value="1"/>
</dbReference>
<dbReference type="PANTHER" id="PTHR45790">
    <property type="entry name" value="SIROHEME SYNTHASE-RELATED"/>
    <property type="match status" value="1"/>
</dbReference>
<accession>A0A4R2L2P0</accession>
<evidence type="ECO:0000313" key="9">
    <source>
        <dbReference type="EMBL" id="TCO79487.1"/>
    </source>
</evidence>
<evidence type="ECO:0000256" key="1">
    <source>
        <dbReference type="ARBA" id="ARBA00012162"/>
    </source>
</evidence>
<evidence type="ECO:0000256" key="3">
    <source>
        <dbReference type="ARBA" id="ARBA00022679"/>
    </source>
</evidence>
<dbReference type="InterPro" id="IPR003754">
    <property type="entry name" value="4pyrrol_synth_uPrphyn_synth"/>
</dbReference>
<dbReference type="CDD" id="cd11642">
    <property type="entry name" value="SUMT"/>
    <property type="match status" value="1"/>
</dbReference>
<dbReference type="CDD" id="cd06578">
    <property type="entry name" value="HemD"/>
    <property type="match status" value="1"/>
</dbReference>
<dbReference type="SUPFAM" id="SSF69618">
    <property type="entry name" value="HemD-like"/>
    <property type="match status" value="1"/>
</dbReference>
<dbReference type="EC" id="2.1.1.107" evidence="1"/>
<dbReference type="InterPro" id="IPR006366">
    <property type="entry name" value="CobA/CysG_C"/>
</dbReference>
<dbReference type="Pfam" id="PF02602">
    <property type="entry name" value="HEM4"/>
    <property type="match status" value="1"/>
</dbReference>
<dbReference type="FunFam" id="3.30.950.10:FF:000001">
    <property type="entry name" value="Siroheme synthase"/>
    <property type="match status" value="1"/>
</dbReference>
<evidence type="ECO:0000313" key="10">
    <source>
        <dbReference type="Proteomes" id="UP000294919"/>
    </source>
</evidence>
<dbReference type="PANTHER" id="PTHR45790:SF3">
    <property type="entry name" value="S-ADENOSYL-L-METHIONINE-DEPENDENT UROPORPHYRINOGEN III METHYLTRANSFERASE, CHLOROPLASTIC"/>
    <property type="match status" value="1"/>
</dbReference>
<dbReference type="FunFam" id="3.40.50.10090:FF:000001">
    <property type="entry name" value="Bifunctional uroporphyrinogen-III C-methyltransferase/uroporphyrinogen-III synthase"/>
    <property type="match status" value="1"/>
</dbReference>
<dbReference type="InterPro" id="IPR000878">
    <property type="entry name" value="4pyrrol_Mease"/>
</dbReference>
<organism evidence="9 10">
    <name type="scientific">Marinisporobacter balticus</name>
    <dbReference type="NCBI Taxonomy" id="2018667"/>
    <lineage>
        <taxon>Bacteria</taxon>
        <taxon>Bacillati</taxon>
        <taxon>Bacillota</taxon>
        <taxon>Clostridia</taxon>
        <taxon>Peptostreptococcales</taxon>
        <taxon>Thermotaleaceae</taxon>
        <taxon>Marinisporobacter</taxon>
    </lineage>
</organism>
<dbReference type="SUPFAM" id="SSF53790">
    <property type="entry name" value="Tetrapyrrole methylase"/>
    <property type="match status" value="1"/>
</dbReference>
<protein>
    <recommendedName>
        <fullName evidence="1">uroporphyrinogen-III C-methyltransferase</fullName>
        <ecNumber evidence="1">2.1.1.107</ecNumber>
    </recommendedName>
</protein>
<dbReference type="InterPro" id="IPR050161">
    <property type="entry name" value="Siro_Cobalamin_biosynth"/>
</dbReference>
<evidence type="ECO:0000259" key="7">
    <source>
        <dbReference type="Pfam" id="PF00590"/>
    </source>
</evidence>
<keyword evidence="3 6" id="KW-0808">Transferase</keyword>
<evidence type="ECO:0000256" key="2">
    <source>
        <dbReference type="ARBA" id="ARBA00022603"/>
    </source>
</evidence>
<dbReference type="GO" id="GO:0019354">
    <property type="term" value="P:siroheme biosynthetic process"/>
    <property type="evidence" value="ECO:0007669"/>
    <property type="project" value="InterPro"/>
</dbReference>